<gene>
    <name evidence="1" type="ORF">EVAR_22604_1</name>
</gene>
<name>A0A4C1U7P5_EUMVA</name>
<organism evidence="1 2">
    <name type="scientific">Eumeta variegata</name>
    <name type="common">Bagworm moth</name>
    <name type="synonym">Eumeta japonica</name>
    <dbReference type="NCBI Taxonomy" id="151549"/>
    <lineage>
        <taxon>Eukaryota</taxon>
        <taxon>Metazoa</taxon>
        <taxon>Ecdysozoa</taxon>
        <taxon>Arthropoda</taxon>
        <taxon>Hexapoda</taxon>
        <taxon>Insecta</taxon>
        <taxon>Pterygota</taxon>
        <taxon>Neoptera</taxon>
        <taxon>Endopterygota</taxon>
        <taxon>Lepidoptera</taxon>
        <taxon>Glossata</taxon>
        <taxon>Ditrysia</taxon>
        <taxon>Tineoidea</taxon>
        <taxon>Psychidae</taxon>
        <taxon>Oiketicinae</taxon>
        <taxon>Eumeta</taxon>
    </lineage>
</organism>
<accession>A0A4C1U7P5</accession>
<keyword evidence="2" id="KW-1185">Reference proteome</keyword>
<sequence>MSHRTAGPRGAVAKPIYSACDVWSAALRQRRASGRASCENNSGASRMRMSGVRIASSAGNSERQRFVRCAVLGSYLKGKPLHSVAADDPGMRLLSSPAGGAAPSKLCIIAPFCMKRSSVNSQYHSYGRPLPASTKQEQWPSGGCTGPRPADVRWCHRSP</sequence>
<comment type="caution">
    <text evidence="1">The sequence shown here is derived from an EMBL/GenBank/DDBJ whole genome shotgun (WGS) entry which is preliminary data.</text>
</comment>
<proteinExistence type="predicted"/>
<evidence type="ECO:0000313" key="1">
    <source>
        <dbReference type="EMBL" id="GBP22318.1"/>
    </source>
</evidence>
<reference evidence="1 2" key="1">
    <citation type="journal article" date="2019" name="Commun. Biol.">
        <title>The bagworm genome reveals a unique fibroin gene that provides high tensile strength.</title>
        <authorList>
            <person name="Kono N."/>
            <person name="Nakamura H."/>
            <person name="Ohtoshi R."/>
            <person name="Tomita M."/>
            <person name="Numata K."/>
            <person name="Arakawa K."/>
        </authorList>
    </citation>
    <scope>NUCLEOTIDE SEQUENCE [LARGE SCALE GENOMIC DNA]</scope>
</reference>
<dbReference type="EMBL" id="BGZK01000138">
    <property type="protein sequence ID" value="GBP22318.1"/>
    <property type="molecule type" value="Genomic_DNA"/>
</dbReference>
<protein>
    <submittedName>
        <fullName evidence="1">Uncharacterized protein</fullName>
    </submittedName>
</protein>
<evidence type="ECO:0000313" key="2">
    <source>
        <dbReference type="Proteomes" id="UP000299102"/>
    </source>
</evidence>
<dbReference type="AlphaFoldDB" id="A0A4C1U7P5"/>
<dbReference type="Proteomes" id="UP000299102">
    <property type="component" value="Unassembled WGS sequence"/>
</dbReference>